<accession>A0A6J5KEE8</accession>
<dbReference type="InterPro" id="IPR012338">
    <property type="entry name" value="Beta-lactam/transpept-like"/>
</dbReference>
<dbReference type="UniPathway" id="UPA00219"/>
<evidence type="ECO:0000256" key="8">
    <source>
        <dbReference type="ARBA" id="ARBA00022801"/>
    </source>
</evidence>
<dbReference type="GeneID" id="27795317"/>
<keyword evidence="7 14" id="KW-0812">Transmembrane</keyword>
<evidence type="ECO:0000313" key="18">
    <source>
        <dbReference type="EMBL" id="CAB4052238.1"/>
    </source>
</evidence>
<gene>
    <name evidence="14 18" type="primary">mrdA</name>
    <name evidence="18" type="ORF">LMG9964_05926</name>
</gene>
<dbReference type="GO" id="GO:0008658">
    <property type="term" value="F:penicillin binding"/>
    <property type="evidence" value="ECO:0007669"/>
    <property type="project" value="InterPro"/>
</dbReference>
<dbReference type="Gene3D" id="3.30.1390.30">
    <property type="entry name" value="Penicillin-binding protein 2a, domain 3"/>
    <property type="match status" value="1"/>
</dbReference>
<dbReference type="InterPro" id="IPR017790">
    <property type="entry name" value="Penicillin-binding_protein_2"/>
</dbReference>
<feature type="domain" description="Penicillin-binding protein dimerisation" evidence="17">
    <location>
        <begin position="61"/>
        <end position="251"/>
    </location>
</feature>
<keyword evidence="8 14" id="KW-0378">Hydrolase</keyword>
<keyword evidence="10 14" id="KW-0573">Peptidoglycan synthesis</keyword>
<dbReference type="GO" id="GO:0009252">
    <property type="term" value="P:peptidoglycan biosynthetic process"/>
    <property type="evidence" value="ECO:0007669"/>
    <property type="project" value="UniProtKB-UniRule"/>
</dbReference>
<evidence type="ECO:0000256" key="15">
    <source>
        <dbReference type="SAM" id="MobiDB-lite"/>
    </source>
</evidence>
<dbReference type="GO" id="GO:0009002">
    <property type="term" value="F:serine-type D-Ala-D-Ala carboxypeptidase activity"/>
    <property type="evidence" value="ECO:0007669"/>
    <property type="project" value="UniProtKB-UniRule"/>
</dbReference>
<evidence type="ECO:0000256" key="4">
    <source>
        <dbReference type="ARBA" id="ARBA00022519"/>
    </source>
</evidence>
<keyword evidence="9 14" id="KW-0133">Cell shape</keyword>
<keyword evidence="13 14" id="KW-0961">Cell wall biogenesis/degradation</keyword>
<proteinExistence type="inferred from homology"/>
<dbReference type="InterPro" id="IPR001460">
    <property type="entry name" value="PCN-bd_Tpept"/>
</dbReference>
<keyword evidence="3 14" id="KW-1003">Cell membrane</keyword>
<evidence type="ECO:0000256" key="9">
    <source>
        <dbReference type="ARBA" id="ARBA00022960"/>
    </source>
</evidence>
<comment type="subcellular location">
    <subcellularLocation>
        <location evidence="14">Cell inner membrane</location>
        <topology evidence="14">Single-pass membrane protein</topology>
    </subcellularLocation>
    <subcellularLocation>
        <location evidence="2">Cell membrane</location>
    </subcellularLocation>
    <subcellularLocation>
        <location evidence="1">Membrane</location>
        <topology evidence="1">Single-pass membrane protein</topology>
    </subcellularLocation>
</comment>
<keyword evidence="6 14" id="KW-0645">Protease</keyword>
<dbReference type="InterPro" id="IPR005311">
    <property type="entry name" value="PBP_dimer"/>
</dbReference>
<sequence length="822" mass="87035">MTEFKDTQQQLSKFRLRVAAAGLFVFVCFGLIGFRFLFLQVWHYSKYSLQADENRISVAPIVPNRGIITDRNGVVLAKNYSAYTLEITPSKLNAPLESVIDDLATVVSIDARDRRRFKKLQEDSKNFESLPIRTRLTDDEVARFTAQRFRFPGVEVRARLFRQYPLGPTAAHVIGYIGRISQRDQERIDDASDQNDSDPEHYDPRLDANNYKGTDYIGKIGVEQSYETELHGQTGFEEVEVTAGGRPVRTLSRTQATPGNNLVLSLDIGLQQVAEQAFAGRRGALVAIEPSTGDVLAFVSAPSFDPNSFVDGIDQQTWDELNNSPDHPLLNRPLHGTYPPGSTYKPFMALAALTLHKRTPGWGFQDPGSYTFGGHTFRNDVRSGQGWVDMNRAIVVSNDTYFYMLAHDLGVNNIANFMKPWGFGQITGIDIAGEARGILPSTEWKRKAYRKPEQQKWYEGETISLGIGQGYNSFTILQLAHATATLANNGVVMKPHLVRDIENPITKDTRPVVRDPSDKIAVKQSDIDIIKHAMEGVVTNGTASKVFIGAPYLAAGKTGTAQVYSLQGANYKGHAIAEHLRDHALFIAFAPAEQPKIALALIVENGGWGAEAAGPIARKVLDYYLVGKNKPGAAAAAVAAAASATEDASAPEVGTAPAPQEAGQPVKIAAGYTALPMPGAASAAAAASAASAASAADGAPGGPAAAASAAVPAVSKPTAPAANAASPRSPSTSTTGAAASAAATTAATAPNSPAPASASAARNATSHKSGAPRQPRPASEPAPAPASAAAARPAANAARNSSRDSGTESAPPRQPVSGGIDE</sequence>
<comment type="catalytic activity">
    <reaction evidence="14">
        <text>Preferential cleavage: (Ac)2-L-Lys-D-Ala-|-D-Ala. Also transpeptidation of peptidyl-alanyl moieties that are N-acyl substituents of D-alanine.</text>
        <dbReference type="EC" id="3.4.16.4"/>
    </reaction>
</comment>
<feature type="compositionally biased region" description="Pro residues" evidence="15">
    <location>
        <begin position="774"/>
        <end position="784"/>
    </location>
</feature>
<evidence type="ECO:0000256" key="6">
    <source>
        <dbReference type="ARBA" id="ARBA00022670"/>
    </source>
</evidence>
<comment type="pathway">
    <text evidence="14">Cell wall biogenesis; peptidoglycan biosynthesis.</text>
</comment>
<dbReference type="GO" id="GO:0005886">
    <property type="term" value="C:plasma membrane"/>
    <property type="evidence" value="ECO:0007669"/>
    <property type="project" value="UniProtKB-SubCell"/>
</dbReference>
<feature type="region of interest" description="Disordered" evidence="15">
    <location>
        <begin position="719"/>
        <end position="822"/>
    </location>
</feature>
<feature type="active site" description="Acyl-ester intermediate" evidence="14">
    <location>
        <position position="342"/>
    </location>
</feature>
<dbReference type="Pfam" id="PF00905">
    <property type="entry name" value="Transpeptidase"/>
    <property type="match status" value="1"/>
</dbReference>
<evidence type="ECO:0000256" key="1">
    <source>
        <dbReference type="ARBA" id="ARBA00004167"/>
    </source>
</evidence>
<dbReference type="EC" id="3.4.16.4" evidence="14"/>
<keyword evidence="11 14" id="KW-1133">Transmembrane helix</keyword>
<protein>
    <recommendedName>
        <fullName evidence="14">Peptidoglycan D,D-transpeptidase MrdA</fullName>
        <ecNumber evidence="14">3.4.16.4</ecNumber>
    </recommendedName>
    <alternativeName>
        <fullName evidence="14">Penicillin-binding protein 2</fullName>
        <shortName evidence="14">PBP-2</shortName>
    </alternativeName>
</protein>
<dbReference type="NCBIfam" id="TIGR03423">
    <property type="entry name" value="pbp2_mrdA"/>
    <property type="match status" value="1"/>
</dbReference>
<comment type="function">
    <text evidence="14">Catalyzes cross-linking of the peptidoglycan cell wall.</text>
</comment>
<feature type="region of interest" description="Disordered" evidence="15">
    <location>
        <begin position="185"/>
        <end position="206"/>
    </location>
</feature>
<dbReference type="Gene3D" id="3.40.710.10">
    <property type="entry name" value="DD-peptidase/beta-lactamase superfamily"/>
    <property type="match status" value="1"/>
</dbReference>
<dbReference type="Proteomes" id="UP000494102">
    <property type="component" value="Unassembled WGS sequence"/>
</dbReference>
<evidence type="ECO:0000313" key="19">
    <source>
        <dbReference type="Proteomes" id="UP000494102"/>
    </source>
</evidence>
<evidence type="ECO:0000256" key="5">
    <source>
        <dbReference type="ARBA" id="ARBA00022645"/>
    </source>
</evidence>
<dbReference type="GO" id="GO:0071972">
    <property type="term" value="F:peptidoglycan L,D-transpeptidase activity"/>
    <property type="evidence" value="ECO:0007669"/>
    <property type="project" value="TreeGrafter"/>
</dbReference>
<keyword evidence="12 14" id="KW-0472">Membrane</keyword>
<feature type="compositionally biased region" description="Low complexity" evidence="15">
    <location>
        <begin position="719"/>
        <end position="773"/>
    </location>
</feature>
<reference evidence="18 19" key="1">
    <citation type="submission" date="2020-04" db="EMBL/GenBank/DDBJ databases">
        <authorList>
            <person name="De Canck E."/>
        </authorList>
    </citation>
    <scope>NUCLEOTIDE SEQUENCE [LARGE SCALE GENOMIC DNA]</scope>
    <source>
        <strain evidence="18 19">LMG 9964</strain>
    </source>
</reference>
<dbReference type="PANTHER" id="PTHR30627">
    <property type="entry name" value="PEPTIDOGLYCAN D,D-TRANSPEPTIDASE"/>
    <property type="match status" value="1"/>
</dbReference>
<dbReference type="Gene3D" id="3.90.1310.10">
    <property type="entry name" value="Penicillin-binding protein 2a (Domain 2)"/>
    <property type="match status" value="1"/>
</dbReference>
<dbReference type="RefSeq" id="WP_015001376.1">
    <property type="nucleotide sequence ID" value="NZ_CADILN010000013.1"/>
</dbReference>
<dbReference type="Pfam" id="PF03717">
    <property type="entry name" value="PBP_dimer"/>
    <property type="match status" value="1"/>
</dbReference>
<evidence type="ECO:0000256" key="7">
    <source>
        <dbReference type="ARBA" id="ARBA00022692"/>
    </source>
</evidence>
<evidence type="ECO:0000256" key="2">
    <source>
        <dbReference type="ARBA" id="ARBA00004236"/>
    </source>
</evidence>
<dbReference type="GO" id="GO:0006508">
    <property type="term" value="P:proteolysis"/>
    <property type="evidence" value="ECO:0007669"/>
    <property type="project" value="UniProtKB-KW"/>
</dbReference>
<comment type="caution">
    <text evidence="14">Lacks conserved residue(s) required for the propagation of feature annotation.</text>
</comment>
<dbReference type="GO" id="GO:0008360">
    <property type="term" value="P:regulation of cell shape"/>
    <property type="evidence" value="ECO:0007669"/>
    <property type="project" value="UniProtKB-KW"/>
</dbReference>
<evidence type="ECO:0000256" key="12">
    <source>
        <dbReference type="ARBA" id="ARBA00023136"/>
    </source>
</evidence>
<evidence type="ECO:0000256" key="3">
    <source>
        <dbReference type="ARBA" id="ARBA00022475"/>
    </source>
</evidence>
<organism evidence="18 19">
    <name type="scientific">Paraburkholderia phenoliruptrix</name>
    <dbReference type="NCBI Taxonomy" id="252970"/>
    <lineage>
        <taxon>Bacteria</taxon>
        <taxon>Pseudomonadati</taxon>
        <taxon>Pseudomonadota</taxon>
        <taxon>Betaproteobacteria</taxon>
        <taxon>Burkholderiales</taxon>
        <taxon>Burkholderiaceae</taxon>
        <taxon>Paraburkholderia</taxon>
    </lineage>
</organism>
<feature type="domain" description="Penicillin-binding protein transpeptidase" evidence="16">
    <location>
        <begin position="283"/>
        <end position="621"/>
    </location>
</feature>
<feature type="compositionally biased region" description="Low complexity" evidence="15">
    <location>
        <begin position="785"/>
        <end position="800"/>
    </location>
</feature>
<dbReference type="SUPFAM" id="SSF56601">
    <property type="entry name" value="beta-lactamase/transpeptidase-like"/>
    <property type="match status" value="1"/>
</dbReference>
<evidence type="ECO:0000256" key="11">
    <source>
        <dbReference type="ARBA" id="ARBA00022989"/>
    </source>
</evidence>
<dbReference type="PANTHER" id="PTHR30627:SF2">
    <property type="entry name" value="PEPTIDOGLYCAN D,D-TRANSPEPTIDASE MRDA"/>
    <property type="match status" value="1"/>
</dbReference>
<evidence type="ECO:0000256" key="14">
    <source>
        <dbReference type="HAMAP-Rule" id="MF_02081"/>
    </source>
</evidence>
<dbReference type="AlphaFoldDB" id="A0A6J5KEE8"/>
<comment type="similarity">
    <text evidence="14">Belongs to the transpeptidase family. MrdA subfamily.</text>
</comment>
<dbReference type="InterPro" id="IPR050515">
    <property type="entry name" value="Beta-lactam/transpept"/>
</dbReference>
<keyword evidence="4 14" id="KW-0997">Cell inner membrane</keyword>
<feature type="transmembrane region" description="Helical" evidence="14">
    <location>
        <begin position="21"/>
        <end position="42"/>
    </location>
</feature>
<evidence type="ECO:0000256" key="10">
    <source>
        <dbReference type="ARBA" id="ARBA00022984"/>
    </source>
</evidence>
<dbReference type="GO" id="GO:0071555">
    <property type="term" value="P:cell wall organization"/>
    <property type="evidence" value="ECO:0007669"/>
    <property type="project" value="UniProtKB-KW"/>
</dbReference>
<name>A0A6J5KEE8_9BURK</name>
<dbReference type="HAMAP" id="MF_02081">
    <property type="entry name" value="MrdA_transpept"/>
    <property type="match status" value="1"/>
</dbReference>
<dbReference type="SUPFAM" id="SSF56519">
    <property type="entry name" value="Penicillin binding protein dimerisation domain"/>
    <property type="match status" value="1"/>
</dbReference>
<evidence type="ECO:0000256" key="13">
    <source>
        <dbReference type="ARBA" id="ARBA00023316"/>
    </source>
</evidence>
<dbReference type="InterPro" id="IPR036138">
    <property type="entry name" value="PBP_dimer_sf"/>
</dbReference>
<dbReference type="EMBL" id="CADILN010000013">
    <property type="protein sequence ID" value="CAB4052238.1"/>
    <property type="molecule type" value="Genomic_DNA"/>
</dbReference>
<evidence type="ECO:0000259" key="17">
    <source>
        <dbReference type="Pfam" id="PF03717"/>
    </source>
</evidence>
<keyword evidence="5 14" id="KW-0121">Carboxypeptidase</keyword>
<evidence type="ECO:0000259" key="16">
    <source>
        <dbReference type="Pfam" id="PF00905"/>
    </source>
</evidence>